<reference evidence="1" key="1">
    <citation type="journal article" date="2020" name="Nature">
        <title>Giant virus diversity and host interactions through global metagenomics.</title>
        <authorList>
            <person name="Schulz F."/>
            <person name="Roux S."/>
            <person name="Paez-Espino D."/>
            <person name="Jungbluth S."/>
            <person name="Walsh D.A."/>
            <person name="Denef V.J."/>
            <person name="McMahon K.D."/>
            <person name="Konstantinidis K.T."/>
            <person name="Eloe-Fadrosh E.A."/>
            <person name="Kyrpides N.C."/>
            <person name="Woyke T."/>
        </authorList>
    </citation>
    <scope>NUCLEOTIDE SEQUENCE</scope>
    <source>
        <strain evidence="1">GVMAG-M-3300023174-102</strain>
    </source>
</reference>
<accession>A0A6C0CZU1</accession>
<evidence type="ECO:0000313" key="1">
    <source>
        <dbReference type="EMBL" id="QHT09797.1"/>
    </source>
</evidence>
<dbReference type="EMBL" id="MN739515">
    <property type="protein sequence ID" value="QHT09797.1"/>
    <property type="molecule type" value="Genomic_DNA"/>
</dbReference>
<proteinExistence type="predicted"/>
<organism evidence="1">
    <name type="scientific">viral metagenome</name>
    <dbReference type="NCBI Taxonomy" id="1070528"/>
    <lineage>
        <taxon>unclassified sequences</taxon>
        <taxon>metagenomes</taxon>
        <taxon>organismal metagenomes</taxon>
    </lineage>
</organism>
<sequence length="481" mass="52812">MSNTRFLEIDSTYRNRNLWPYPGQFEVPISQSGRKSKMDAVDPVSLGTPLNSWTSNSFNRSLAGTSASVSAIIASVSDAPIAATNTTTTFIVRATLNSLQTLENYYYNAVITNTSISASRRIVNYQFLYSDIADIAIITVNSPFSDIFADGNTIIISDPSDLSSSTAPYLFVPAGRAGDNAYPGNVGTPNNNGYIIYNETKNQYRQIADYTSVTSILSIYANNPIIGWSVSDQYSIRYDIPISYGTITSSSINGNTIIIGLSVPFTQNYLKQFLRITSAGSAAYNQIGQICEYNSITMTYTVLPTTTYPKLNLPSVGNTFEILEFSYDNLYPFVYTGSTVSQQEMVCYEIELLSLTLPNQTLSVGQGSRIAFYPYLYVEIANVSASGAGLKNVLYSNNPNATKMIFKCASTDVSNPLITSFVTLDGDGARQTIKFKPNDNLLFSVRLPNGNIFDTFRYEAFSPCPPDALSQISAMFSMKRL</sequence>
<protein>
    <submittedName>
        <fullName evidence="1">Uncharacterized protein</fullName>
    </submittedName>
</protein>
<name>A0A6C0CZU1_9ZZZZ</name>
<dbReference type="AlphaFoldDB" id="A0A6C0CZU1"/>